<comment type="similarity">
    <text evidence="1">Belongs to the crooked-neck family.</text>
</comment>
<dbReference type="AlphaFoldDB" id="A0A2K3MEH4"/>
<protein>
    <submittedName>
        <fullName evidence="5">Pre-mRNA-splicing factor syf1-like protein</fullName>
    </submittedName>
</protein>
<organism evidence="5 6">
    <name type="scientific">Trifolium pratense</name>
    <name type="common">Red clover</name>
    <dbReference type="NCBI Taxonomy" id="57577"/>
    <lineage>
        <taxon>Eukaryota</taxon>
        <taxon>Viridiplantae</taxon>
        <taxon>Streptophyta</taxon>
        <taxon>Embryophyta</taxon>
        <taxon>Tracheophyta</taxon>
        <taxon>Spermatophyta</taxon>
        <taxon>Magnoliopsida</taxon>
        <taxon>eudicotyledons</taxon>
        <taxon>Gunneridae</taxon>
        <taxon>Pentapetalae</taxon>
        <taxon>rosids</taxon>
        <taxon>fabids</taxon>
        <taxon>Fabales</taxon>
        <taxon>Fabaceae</taxon>
        <taxon>Papilionoideae</taxon>
        <taxon>50 kb inversion clade</taxon>
        <taxon>NPAAA clade</taxon>
        <taxon>Hologalegina</taxon>
        <taxon>IRL clade</taxon>
        <taxon>Trifolieae</taxon>
        <taxon>Trifolium</taxon>
    </lineage>
</organism>
<comment type="caution">
    <text evidence="5">The sequence shown here is derived from an EMBL/GenBank/DDBJ whole genome shotgun (WGS) entry which is preliminary data.</text>
</comment>
<proteinExistence type="inferred from homology"/>
<evidence type="ECO:0000259" key="4">
    <source>
        <dbReference type="Pfam" id="PF23233"/>
    </source>
</evidence>
<dbReference type="Pfam" id="PF23233">
    <property type="entry name" value="HAT_Syf1_CNRKL1_N"/>
    <property type="match status" value="1"/>
</dbReference>
<evidence type="ECO:0000256" key="3">
    <source>
        <dbReference type="ARBA" id="ARBA00023187"/>
    </source>
</evidence>
<dbReference type="STRING" id="57577.A0A2K3MEH4"/>
<dbReference type="InterPro" id="IPR055433">
    <property type="entry name" value="HAT_Syf1-like_N"/>
</dbReference>
<keyword evidence="2" id="KW-0507">mRNA processing</keyword>
<evidence type="ECO:0000313" key="5">
    <source>
        <dbReference type="EMBL" id="PNX89159.1"/>
    </source>
</evidence>
<dbReference type="EMBL" id="ASHM01058865">
    <property type="protein sequence ID" value="PNX89159.1"/>
    <property type="molecule type" value="Genomic_DNA"/>
</dbReference>
<dbReference type="ExpressionAtlas" id="A0A2K3MEH4">
    <property type="expression patterns" value="baseline"/>
</dbReference>
<dbReference type="GO" id="GO:0008380">
    <property type="term" value="P:RNA splicing"/>
    <property type="evidence" value="ECO:0007669"/>
    <property type="project" value="UniProtKB-KW"/>
</dbReference>
<dbReference type="Proteomes" id="UP000236291">
    <property type="component" value="Unassembled WGS sequence"/>
</dbReference>
<keyword evidence="3" id="KW-0508">mRNA splicing</keyword>
<reference evidence="5 6" key="2">
    <citation type="journal article" date="2017" name="Front. Plant Sci.">
        <title>Gene Classification and Mining of Molecular Markers Useful in Red Clover (Trifolium pratense) Breeding.</title>
        <authorList>
            <person name="Istvanek J."/>
            <person name="Dluhosova J."/>
            <person name="Dluhos P."/>
            <person name="Patkova L."/>
            <person name="Nedelnik J."/>
            <person name="Repkova J."/>
        </authorList>
    </citation>
    <scope>NUCLEOTIDE SEQUENCE [LARGE SCALE GENOMIC DNA]</scope>
    <source>
        <strain evidence="6">cv. Tatra</strain>
        <tissue evidence="5">Young leaves</tissue>
    </source>
</reference>
<dbReference type="Gene3D" id="1.25.40.10">
    <property type="entry name" value="Tetratricopeptide repeat domain"/>
    <property type="match status" value="1"/>
</dbReference>
<name>A0A2K3MEH4_TRIPR</name>
<dbReference type="InterPro" id="IPR011990">
    <property type="entry name" value="TPR-like_helical_dom_sf"/>
</dbReference>
<reference evidence="5 6" key="1">
    <citation type="journal article" date="2014" name="Am. J. Bot.">
        <title>Genome assembly and annotation for red clover (Trifolium pratense; Fabaceae).</title>
        <authorList>
            <person name="Istvanek J."/>
            <person name="Jaros M."/>
            <person name="Krenek A."/>
            <person name="Repkova J."/>
        </authorList>
    </citation>
    <scope>NUCLEOTIDE SEQUENCE [LARGE SCALE GENOMIC DNA]</scope>
    <source>
        <strain evidence="6">cv. Tatra</strain>
        <tissue evidence="5">Young leaves</tissue>
    </source>
</reference>
<dbReference type="GO" id="GO:0006397">
    <property type="term" value="P:mRNA processing"/>
    <property type="evidence" value="ECO:0007669"/>
    <property type="project" value="UniProtKB-KW"/>
</dbReference>
<evidence type="ECO:0000256" key="2">
    <source>
        <dbReference type="ARBA" id="ARBA00022664"/>
    </source>
</evidence>
<feature type="domain" description="Pre-mRNA-splicing factor Syf1-like N-terminal HAT-repeats" evidence="4">
    <location>
        <begin position="13"/>
        <end position="90"/>
    </location>
</feature>
<dbReference type="SUPFAM" id="SSF48452">
    <property type="entry name" value="TPR-like"/>
    <property type="match status" value="1"/>
</dbReference>
<gene>
    <name evidence="5" type="ORF">L195_g045276</name>
</gene>
<evidence type="ECO:0000313" key="6">
    <source>
        <dbReference type="Proteomes" id="UP000236291"/>
    </source>
</evidence>
<accession>A0A2K3MEH4</accession>
<sequence>MATISSDLYPSENDLVYEEELLRNPFSLKLWWRYLIARSDSPFKKRFVIYERALKALPGSYKLWHAYLHAENLDLVSSNPNESEISYENEENF</sequence>
<evidence type="ECO:0000256" key="1">
    <source>
        <dbReference type="ARBA" id="ARBA00008644"/>
    </source>
</evidence>